<keyword evidence="1" id="KW-0472">Membrane</keyword>
<reference evidence="2 3" key="1">
    <citation type="journal article" date="2018" name="Science">
        <title>The opium poppy genome and morphinan production.</title>
        <authorList>
            <person name="Guo L."/>
            <person name="Winzer T."/>
            <person name="Yang X."/>
            <person name="Li Y."/>
            <person name="Ning Z."/>
            <person name="He Z."/>
            <person name="Teodor R."/>
            <person name="Lu Y."/>
            <person name="Bowser T.A."/>
            <person name="Graham I.A."/>
            <person name="Ye K."/>
        </authorList>
    </citation>
    <scope>NUCLEOTIDE SEQUENCE [LARGE SCALE GENOMIC DNA]</scope>
    <source>
        <strain evidence="3">cv. HN1</strain>
        <tissue evidence="2">Leaves</tissue>
    </source>
</reference>
<name>A0A4Y7KVA5_PAPSO</name>
<feature type="transmembrane region" description="Helical" evidence="1">
    <location>
        <begin position="12"/>
        <end position="29"/>
    </location>
</feature>
<dbReference type="EMBL" id="CM010723">
    <property type="protein sequence ID" value="RZC76322.1"/>
    <property type="molecule type" value="Genomic_DNA"/>
</dbReference>
<dbReference type="Gramene" id="RZC76322">
    <property type="protein sequence ID" value="RZC76322"/>
    <property type="gene ID" value="C5167_000395"/>
</dbReference>
<evidence type="ECO:0000313" key="3">
    <source>
        <dbReference type="Proteomes" id="UP000316621"/>
    </source>
</evidence>
<evidence type="ECO:0000256" key="1">
    <source>
        <dbReference type="SAM" id="Phobius"/>
    </source>
</evidence>
<gene>
    <name evidence="2" type="ORF">C5167_000395</name>
</gene>
<accession>A0A4Y7KVA5</accession>
<organism evidence="2 3">
    <name type="scientific">Papaver somniferum</name>
    <name type="common">Opium poppy</name>
    <dbReference type="NCBI Taxonomy" id="3469"/>
    <lineage>
        <taxon>Eukaryota</taxon>
        <taxon>Viridiplantae</taxon>
        <taxon>Streptophyta</taxon>
        <taxon>Embryophyta</taxon>
        <taxon>Tracheophyta</taxon>
        <taxon>Spermatophyta</taxon>
        <taxon>Magnoliopsida</taxon>
        <taxon>Ranunculales</taxon>
        <taxon>Papaveraceae</taxon>
        <taxon>Papaveroideae</taxon>
        <taxon>Papaver</taxon>
    </lineage>
</organism>
<proteinExistence type="predicted"/>
<protein>
    <submittedName>
        <fullName evidence="2">Uncharacterized protein</fullName>
    </submittedName>
</protein>
<sequence>MLQRSSSSSVVVYLILTYFTVLQSVWRGFGERLGCNQKFEEEYAPLFLKENGQMGEYNSILKE</sequence>
<dbReference type="Proteomes" id="UP000316621">
    <property type="component" value="Chromosome 9"/>
</dbReference>
<keyword evidence="1" id="KW-0812">Transmembrane</keyword>
<keyword evidence="3" id="KW-1185">Reference proteome</keyword>
<keyword evidence="1" id="KW-1133">Transmembrane helix</keyword>
<dbReference type="AlphaFoldDB" id="A0A4Y7KVA5"/>
<evidence type="ECO:0000313" key="2">
    <source>
        <dbReference type="EMBL" id="RZC76322.1"/>
    </source>
</evidence>